<reference evidence="3 4" key="1">
    <citation type="submission" date="2018-04" db="EMBL/GenBank/DDBJ databases">
        <authorList>
            <person name="Huttner S."/>
            <person name="Dainat J."/>
        </authorList>
    </citation>
    <scope>NUCLEOTIDE SEQUENCE [LARGE SCALE GENOMIC DNA]</scope>
</reference>
<dbReference type="AlphaFoldDB" id="A0A3S4B6E3"/>
<dbReference type="InterPro" id="IPR002182">
    <property type="entry name" value="NB-ARC"/>
</dbReference>
<dbReference type="SUPFAM" id="SSF52540">
    <property type="entry name" value="P-loop containing nucleoside triphosphate hydrolases"/>
    <property type="match status" value="1"/>
</dbReference>
<sequence length="1103" mass="122730">MPQFLRLRRKVATTGSAAQQSQPESSPAAASSSKAFPSGIKPLCSPAGAIVDIVFVHGLNGDREKTWTASGAPEPWPKALLPSELPMARILTFGYDANVTDLGGMVSENRIGDHAWNLLTSLVSYRDRDDTNERPIIFVCHSLGGLVCEDALSTSKQRPEPHHSVFRLTRGIAFLGTPHHGSGLARWAERLSRFIGIIKQTNVQIVEVLNRDSEVLARIQDSFHTMVQARDREGQRIEISCFFEELPLPGIGQVVPPESAKLPGYIPIGIHSDHMGMTKFASADDPGFQAVCGELRRWIKQLGKAGAPGGNLLPPESGSASKDGDRGAGELHGQDGLQSDAAMFLVPYTCNPDFVERSDILEKLKDQLGHRQRPSKFHLRAALYGLGGIGKTQIALAYAYWLQEECPDVSVFWVHASSEERFRQSYASIAQECHVPGYDDPKADVLPLLKRWLERKDRGRWLMVIDNADDTQLISGPGGLMQHVPECAHGSVLVTTRNKQAGSRLTRSGRLIEVKEMDDSESKELLEKKLEEHTIDPDDLSTLAARLEHLPLALVQAAAFMQEKSVPISGYLELLEKSDQNLVDLLSQDFETVGRDSETPRAVTETWILSFDQIQRRNPFAADLLSIMGLLDRHAIPLEFLSSYSSHQTEQQATGEVQLTEALGLLKAFSFVVQKRDHGLDMHRLVQLVTRKWLVQKGRMRHFAGQALLTVSRCYPFWSFKNWAVCSAYLAHAYAVLGREGTGSRDEKLGKAHLLDRVAAFLLSRGTLESATTFQVEAVELLKEVLGADHLDTLNSMLKLGSTYLTQVQVEEGKIMWVQVTETIKMMLGADHSDTLSNMANLAPTCWKLGRLEEAEKLLIQVMENFKTKLGADHFMTLTSMAKLASTYREQGRWEEAEKLDLQVMETCKTKLVADDLDMLNSIGYLAYLYLGQVSTEDTKKLIVQWFEIPETKLGADHPNLLTSIENLRSTAYRRQGRWEEEARKLLGQLIETFKTKFGADHPTTLTSIENLGSMHQKQGRWVEAVEKLLEQLVGILKIPKLGADHPSTLTSIENLGSMHQKQGRWEEEAEKLLGQLVETLKIPKLGADHPSAQASSEPAVDY</sequence>
<dbReference type="Gene3D" id="1.25.40.10">
    <property type="entry name" value="Tetratricopeptide repeat domain"/>
    <property type="match status" value="2"/>
</dbReference>
<organism evidence="3 4">
    <name type="scientific">Thermothielavioides terrestris</name>
    <dbReference type="NCBI Taxonomy" id="2587410"/>
    <lineage>
        <taxon>Eukaryota</taxon>
        <taxon>Fungi</taxon>
        <taxon>Dikarya</taxon>
        <taxon>Ascomycota</taxon>
        <taxon>Pezizomycotina</taxon>
        <taxon>Sordariomycetes</taxon>
        <taxon>Sordariomycetidae</taxon>
        <taxon>Sordariales</taxon>
        <taxon>Chaetomiaceae</taxon>
        <taxon>Thermothielavioides</taxon>
    </lineage>
</organism>
<proteinExistence type="predicted"/>
<dbReference type="PANTHER" id="PTHR46082">
    <property type="entry name" value="ATP/GTP-BINDING PROTEIN-RELATED"/>
    <property type="match status" value="1"/>
</dbReference>
<dbReference type="InterPro" id="IPR053137">
    <property type="entry name" value="NLR-like"/>
</dbReference>
<feature type="compositionally biased region" description="Low complexity" evidence="1">
    <location>
        <begin position="16"/>
        <end position="33"/>
    </location>
</feature>
<dbReference type="Pfam" id="PF00931">
    <property type="entry name" value="NB-ARC"/>
    <property type="match status" value="1"/>
</dbReference>
<dbReference type="PANTHER" id="PTHR46082:SF6">
    <property type="entry name" value="AAA+ ATPASE DOMAIN-CONTAINING PROTEIN-RELATED"/>
    <property type="match status" value="1"/>
</dbReference>
<dbReference type="Proteomes" id="UP000289323">
    <property type="component" value="Unassembled WGS sequence"/>
</dbReference>
<feature type="compositionally biased region" description="Basic and acidic residues" evidence="1">
    <location>
        <begin position="322"/>
        <end position="333"/>
    </location>
</feature>
<gene>
    <name evidence="3" type="ORF">TT172_LOCUS5437</name>
</gene>
<evidence type="ECO:0000259" key="2">
    <source>
        <dbReference type="Pfam" id="PF00931"/>
    </source>
</evidence>
<feature type="region of interest" description="Disordered" evidence="1">
    <location>
        <begin position="11"/>
        <end position="33"/>
    </location>
</feature>
<accession>A0A3S4B6E3</accession>
<dbReference type="Gene3D" id="3.40.50.1820">
    <property type="entry name" value="alpha/beta hydrolase"/>
    <property type="match status" value="1"/>
</dbReference>
<dbReference type="InterPro" id="IPR011990">
    <property type="entry name" value="TPR-like_helical_dom_sf"/>
</dbReference>
<name>A0A3S4B6E3_9PEZI</name>
<dbReference type="InterPro" id="IPR029058">
    <property type="entry name" value="AB_hydrolase_fold"/>
</dbReference>
<protein>
    <submittedName>
        <fullName evidence="3">6d325249-ec30-4746-b4b7-f02e825b07e9</fullName>
    </submittedName>
</protein>
<feature type="region of interest" description="Disordered" evidence="1">
    <location>
        <begin position="306"/>
        <end position="333"/>
    </location>
</feature>
<dbReference type="SUPFAM" id="SSF53474">
    <property type="entry name" value="alpha/beta-Hydrolases"/>
    <property type="match status" value="1"/>
</dbReference>
<dbReference type="EMBL" id="OUUZ01000009">
    <property type="protein sequence ID" value="SPQ23018.1"/>
    <property type="molecule type" value="Genomic_DNA"/>
</dbReference>
<dbReference type="SUPFAM" id="SSF48452">
    <property type="entry name" value="TPR-like"/>
    <property type="match status" value="2"/>
</dbReference>
<evidence type="ECO:0000256" key="1">
    <source>
        <dbReference type="SAM" id="MobiDB-lite"/>
    </source>
</evidence>
<dbReference type="Pfam" id="PF13424">
    <property type="entry name" value="TPR_12"/>
    <property type="match status" value="2"/>
</dbReference>
<evidence type="ECO:0000313" key="4">
    <source>
        <dbReference type="Proteomes" id="UP000289323"/>
    </source>
</evidence>
<dbReference type="Gene3D" id="3.40.50.300">
    <property type="entry name" value="P-loop containing nucleotide triphosphate hydrolases"/>
    <property type="match status" value="1"/>
</dbReference>
<feature type="domain" description="NB-ARC" evidence="2">
    <location>
        <begin position="360"/>
        <end position="532"/>
    </location>
</feature>
<dbReference type="InterPro" id="IPR027417">
    <property type="entry name" value="P-loop_NTPase"/>
</dbReference>
<evidence type="ECO:0000313" key="3">
    <source>
        <dbReference type="EMBL" id="SPQ23018.1"/>
    </source>
</evidence>
<dbReference type="Pfam" id="PF13374">
    <property type="entry name" value="TPR_10"/>
    <property type="match status" value="2"/>
</dbReference>
<dbReference type="GO" id="GO:0043531">
    <property type="term" value="F:ADP binding"/>
    <property type="evidence" value="ECO:0007669"/>
    <property type="project" value="InterPro"/>
</dbReference>